<comment type="similarity">
    <text evidence="6">Belongs to the ABC-4 integral membrane protein family.</text>
</comment>
<dbReference type="InterPro" id="IPR003838">
    <property type="entry name" value="ABC3_permease_C"/>
</dbReference>
<evidence type="ECO:0000256" key="1">
    <source>
        <dbReference type="ARBA" id="ARBA00004651"/>
    </source>
</evidence>
<protein>
    <submittedName>
        <fullName evidence="8">Bacitracin transport system permease protein</fullName>
    </submittedName>
</protein>
<reference evidence="8 9" key="1">
    <citation type="submission" date="2021-03" db="EMBL/GenBank/DDBJ databases">
        <title>Genomic Encyclopedia of Type Strains, Phase IV (KMG-IV): sequencing the most valuable type-strain genomes for metagenomic binning, comparative biology and taxonomic classification.</title>
        <authorList>
            <person name="Goeker M."/>
        </authorList>
    </citation>
    <scope>NUCLEOTIDE SEQUENCE [LARGE SCALE GENOMIC DNA]</scope>
    <source>
        <strain evidence="8 9">DSM 26806</strain>
    </source>
</reference>
<comment type="caution">
    <text evidence="8">The sequence shown here is derived from an EMBL/GenBank/DDBJ whole genome shotgun (WGS) entry which is preliminary data.</text>
</comment>
<dbReference type="Pfam" id="PF02687">
    <property type="entry name" value="FtsX"/>
    <property type="match status" value="1"/>
</dbReference>
<feature type="transmembrane region" description="Helical" evidence="6">
    <location>
        <begin position="529"/>
        <end position="551"/>
    </location>
</feature>
<feature type="transmembrane region" description="Helical" evidence="6">
    <location>
        <begin position="196"/>
        <end position="217"/>
    </location>
</feature>
<keyword evidence="9" id="KW-1185">Reference proteome</keyword>
<name>A0ABS4JKI6_9BACL</name>
<dbReference type="PIRSF" id="PIRSF018968">
    <property type="entry name" value="ABC_permease_BceB"/>
    <property type="match status" value="1"/>
</dbReference>
<evidence type="ECO:0000313" key="9">
    <source>
        <dbReference type="Proteomes" id="UP001519288"/>
    </source>
</evidence>
<evidence type="ECO:0000256" key="5">
    <source>
        <dbReference type="ARBA" id="ARBA00023136"/>
    </source>
</evidence>
<evidence type="ECO:0000259" key="7">
    <source>
        <dbReference type="Pfam" id="PF02687"/>
    </source>
</evidence>
<keyword evidence="3 6" id="KW-0812">Transmembrane</keyword>
<evidence type="ECO:0000256" key="6">
    <source>
        <dbReference type="PIRNR" id="PIRNR018968"/>
    </source>
</evidence>
<keyword evidence="6" id="KW-0813">Transport</keyword>
<dbReference type="Proteomes" id="UP001519288">
    <property type="component" value="Unassembled WGS sequence"/>
</dbReference>
<feature type="transmembrane region" description="Helical" evidence="6">
    <location>
        <begin position="55"/>
        <end position="75"/>
    </location>
</feature>
<dbReference type="PANTHER" id="PTHR46795">
    <property type="entry name" value="ABC TRANSPORTER PERMEASE-RELATED-RELATED"/>
    <property type="match status" value="1"/>
</dbReference>
<evidence type="ECO:0000256" key="2">
    <source>
        <dbReference type="ARBA" id="ARBA00022475"/>
    </source>
</evidence>
<sequence>MNTNQLILRNFRKNLKHYYLYIFALIFSVALYFAFVTLQYDPALDASKGSIKGGAALKAASILLVVIVAIFLLYANNIFIKRRSKEIGLFQLIGMTKGKIFRILSLENLMLYFGSLLAGIFVGFSVSRLILMILFKITGVQGIASLRFSPEALLQTVIVFAVIYVFIMLLNFVFVQRQSILSLFKVKSSAEGKARNLSIWEMILGLLGVGLIALGYYESTTLFSGELGSMNQLLISMVIILGSVIIGTYLFYKGSVSFLFNLIRKSKGGYLSLNEVLSLSSIMFRMKSNALVLTIITTVSALAIALLSLTYISYYSAEKSAELSVPNDFSVLQFKDEQKFTQALKAQHIEYVTTHREVIQATVDASKLIQSNQAGMHWDPSKAKLPVVSDASLNGVDIAPGETGFTGYSDALDQFLSFTLNEKLVLKGKNIQLPLKLTSSSKDAVVSWYFTNGSMPTLIVDQSVFERLVRNQDPSIQRTESSTYIGIDIKDPKQLEQANILFHKMGYQDRGGFNSQLDLIHNQKNNMGLIMFIVGFLGLAFLITSGCILYFKQVDEGEEEQPNYTILRKLGYTQGDILRGIQVKQLFNFGIPLVIGLLHSYFAIKSGWFFFGTELWTPMILIMLFYTALYSIFGLLSVLFYKKVIQNAL</sequence>
<evidence type="ECO:0000256" key="4">
    <source>
        <dbReference type="ARBA" id="ARBA00022989"/>
    </source>
</evidence>
<dbReference type="EMBL" id="JAGGLD010000007">
    <property type="protein sequence ID" value="MBP2002217.1"/>
    <property type="molecule type" value="Genomic_DNA"/>
</dbReference>
<evidence type="ECO:0000313" key="8">
    <source>
        <dbReference type="EMBL" id="MBP2002217.1"/>
    </source>
</evidence>
<comment type="subcellular location">
    <subcellularLocation>
        <location evidence="1 6">Cell membrane</location>
        <topology evidence="1 6">Multi-pass membrane protein</topology>
    </subcellularLocation>
</comment>
<feature type="transmembrane region" description="Helical" evidence="6">
    <location>
        <begin position="290"/>
        <end position="314"/>
    </location>
</feature>
<feature type="transmembrane region" description="Helical" evidence="6">
    <location>
        <begin position="109"/>
        <end position="133"/>
    </location>
</feature>
<evidence type="ECO:0000256" key="3">
    <source>
        <dbReference type="ARBA" id="ARBA00022692"/>
    </source>
</evidence>
<proteinExistence type="inferred from homology"/>
<accession>A0ABS4JKI6</accession>
<feature type="transmembrane region" description="Helical" evidence="6">
    <location>
        <begin position="586"/>
        <end position="604"/>
    </location>
</feature>
<feature type="domain" description="ABC3 transporter permease C-terminal" evidence="7">
    <location>
        <begin position="60"/>
        <end position="173"/>
    </location>
</feature>
<keyword evidence="4 6" id="KW-1133">Transmembrane helix</keyword>
<keyword evidence="5 6" id="KW-0472">Membrane</keyword>
<feature type="transmembrane region" description="Helical" evidence="6">
    <location>
        <begin position="616"/>
        <end position="641"/>
    </location>
</feature>
<dbReference type="InterPro" id="IPR027022">
    <property type="entry name" value="ABC_permease_BceB-typ"/>
</dbReference>
<feature type="transmembrane region" description="Helical" evidence="6">
    <location>
        <begin position="153"/>
        <end position="175"/>
    </location>
</feature>
<feature type="transmembrane region" description="Helical" evidence="6">
    <location>
        <begin position="18"/>
        <end position="35"/>
    </location>
</feature>
<dbReference type="PANTHER" id="PTHR46795:SF3">
    <property type="entry name" value="ABC TRANSPORTER PERMEASE"/>
    <property type="match status" value="1"/>
</dbReference>
<feature type="transmembrane region" description="Helical" evidence="6">
    <location>
        <begin position="229"/>
        <end position="252"/>
    </location>
</feature>
<organism evidence="8 9">
    <name type="scientific">Paenibacillus shirakamiensis</name>
    <dbReference type="NCBI Taxonomy" id="1265935"/>
    <lineage>
        <taxon>Bacteria</taxon>
        <taxon>Bacillati</taxon>
        <taxon>Bacillota</taxon>
        <taxon>Bacilli</taxon>
        <taxon>Bacillales</taxon>
        <taxon>Paenibacillaceae</taxon>
        <taxon>Paenibacillus</taxon>
    </lineage>
</organism>
<dbReference type="RefSeq" id="WP_209864891.1">
    <property type="nucleotide sequence ID" value="NZ_JAGGLD010000007.1"/>
</dbReference>
<gene>
    <name evidence="8" type="ORF">J2Z69_003289</name>
</gene>
<keyword evidence="2 6" id="KW-1003">Cell membrane</keyword>
<dbReference type="InterPro" id="IPR052536">
    <property type="entry name" value="ABC-4_Integral_Memb_Prot"/>
</dbReference>